<comment type="caution">
    <text evidence="7">The sequence shown here is derived from an EMBL/GenBank/DDBJ whole genome shotgun (WGS) entry which is preliminary data.</text>
</comment>
<protein>
    <recommendedName>
        <fullName evidence="6">DNA-directed RNA polymerase III subunit RPC6</fullName>
        <shortName evidence="6">RNA polymerase III subunit C6</shortName>
    </recommendedName>
</protein>
<evidence type="ECO:0000256" key="3">
    <source>
        <dbReference type="ARBA" id="ARBA00022478"/>
    </source>
</evidence>
<organism evidence="7 8">
    <name type="scientific">Sphaerosporella brunnea</name>
    <dbReference type="NCBI Taxonomy" id="1250544"/>
    <lineage>
        <taxon>Eukaryota</taxon>
        <taxon>Fungi</taxon>
        <taxon>Dikarya</taxon>
        <taxon>Ascomycota</taxon>
        <taxon>Pezizomycotina</taxon>
        <taxon>Pezizomycetes</taxon>
        <taxon>Pezizales</taxon>
        <taxon>Pyronemataceae</taxon>
        <taxon>Sphaerosporella</taxon>
    </lineage>
</organism>
<accession>A0A5J5ECM2</accession>
<dbReference type="EMBL" id="VXIS01000540">
    <property type="protein sequence ID" value="KAA8892941.1"/>
    <property type="molecule type" value="Genomic_DNA"/>
</dbReference>
<reference evidence="7 8" key="1">
    <citation type="submission" date="2019-09" db="EMBL/GenBank/DDBJ databases">
        <title>Draft genome of the ectomycorrhizal ascomycete Sphaerosporella brunnea.</title>
        <authorList>
            <consortium name="DOE Joint Genome Institute"/>
            <person name="Benucci G.M."/>
            <person name="Marozzi G."/>
            <person name="Antonielli L."/>
            <person name="Sanchez S."/>
            <person name="Marco P."/>
            <person name="Wang X."/>
            <person name="Falini L.B."/>
            <person name="Barry K."/>
            <person name="Haridas S."/>
            <person name="Lipzen A."/>
            <person name="Labutti K."/>
            <person name="Grigoriev I.V."/>
            <person name="Murat C."/>
            <person name="Martin F."/>
            <person name="Albertini E."/>
            <person name="Donnini D."/>
            <person name="Bonito G."/>
        </authorList>
    </citation>
    <scope>NUCLEOTIDE SEQUENCE [LARGE SCALE GENOMIC DNA]</scope>
    <source>
        <strain evidence="7 8">Sb_GMNB300</strain>
    </source>
</reference>
<keyword evidence="8" id="KW-1185">Reference proteome</keyword>
<dbReference type="PANTHER" id="PTHR12780">
    <property type="entry name" value="RNA POLYMERASE III DNA DIRECTED , 39KD SUBUNIT-RELATED"/>
    <property type="match status" value="1"/>
</dbReference>
<dbReference type="GO" id="GO:0006383">
    <property type="term" value="P:transcription by RNA polymerase III"/>
    <property type="evidence" value="ECO:0007669"/>
    <property type="project" value="UniProtKB-UniRule"/>
</dbReference>
<dbReference type="GO" id="GO:0005666">
    <property type="term" value="C:RNA polymerase III complex"/>
    <property type="evidence" value="ECO:0007669"/>
    <property type="project" value="UniProtKB-UniRule"/>
</dbReference>
<comment type="subcellular location">
    <subcellularLocation>
        <location evidence="1 6">Nucleus</location>
    </subcellularLocation>
</comment>
<dbReference type="OrthoDB" id="613763at2759"/>
<dbReference type="InParanoid" id="A0A5J5ECM2"/>
<dbReference type="PIRSF" id="PIRSF028763">
    <property type="entry name" value="RNA_pol_Rpc34"/>
    <property type="match status" value="1"/>
</dbReference>
<dbReference type="Proteomes" id="UP000326924">
    <property type="component" value="Unassembled WGS sequence"/>
</dbReference>
<dbReference type="FunFam" id="1.10.10.10:FF:000116">
    <property type="entry name" value="DNA-directed RNA polymerase III subunit RPC6"/>
    <property type="match status" value="1"/>
</dbReference>
<evidence type="ECO:0000256" key="2">
    <source>
        <dbReference type="ARBA" id="ARBA00011038"/>
    </source>
</evidence>
<dbReference type="GO" id="GO:0005654">
    <property type="term" value="C:nucleoplasm"/>
    <property type="evidence" value="ECO:0007669"/>
    <property type="project" value="UniProtKB-ARBA"/>
</dbReference>
<dbReference type="Gene3D" id="1.10.10.10">
    <property type="entry name" value="Winged helix-like DNA-binding domain superfamily/Winged helix DNA-binding domain"/>
    <property type="match status" value="1"/>
</dbReference>
<dbReference type="InterPro" id="IPR016049">
    <property type="entry name" value="RNA_pol_Rpc34-like"/>
</dbReference>
<dbReference type="SUPFAM" id="SSF46785">
    <property type="entry name" value="Winged helix' DNA-binding domain"/>
    <property type="match status" value="1"/>
</dbReference>
<comment type="function">
    <text evidence="6">DNA-dependent RNA polymerase catalyzes the transcription of DNA into RNA using the four ribonucleoside triphosphates as substrates. Specific peripheric component of RNA polymerase III which synthesizes small RNAs, such as 5S rRNA and tRNAs.</text>
</comment>
<keyword evidence="3 6" id="KW-0240">DNA-directed RNA polymerase</keyword>
<evidence type="ECO:0000256" key="1">
    <source>
        <dbReference type="ARBA" id="ARBA00004123"/>
    </source>
</evidence>
<evidence type="ECO:0000256" key="4">
    <source>
        <dbReference type="ARBA" id="ARBA00023163"/>
    </source>
</evidence>
<dbReference type="Pfam" id="PF05158">
    <property type="entry name" value="RNA_pol_Rpc34"/>
    <property type="match status" value="1"/>
</dbReference>
<dbReference type="FunCoup" id="A0A5J5ECM2">
    <property type="interactions" value="778"/>
</dbReference>
<evidence type="ECO:0000313" key="7">
    <source>
        <dbReference type="EMBL" id="KAA8892941.1"/>
    </source>
</evidence>
<keyword evidence="4 6" id="KW-0804">Transcription</keyword>
<dbReference type="InterPro" id="IPR036388">
    <property type="entry name" value="WH-like_DNA-bd_sf"/>
</dbReference>
<name>A0A5J5ECM2_9PEZI</name>
<dbReference type="InterPro" id="IPR036390">
    <property type="entry name" value="WH_DNA-bd_sf"/>
</dbReference>
<dbReference type="GO" id="GO:0005737">
    <property type="term" value="C:cytoplasm"/>
    <property type="evidence" value="ECO:0007669"/>
    <property type="project" value="UniProtKB-ARBA"/>
</dbReference>
<dbReference type="AlphaFoldDB" id="A0A5J5ECM2"/>
<dbReference type="InterPro" id="IPR007832">
    <property type="entry name" value="RNA_pol_Rpc34"/>
</dbReference>
<evidence type="ECO:0000256" key="5">
    <source>
        <dbReference type="ARBA" id="ARBA00023242"/>
    </source>
</evidence>
<sequence>MAQVPQSTVKEYAERVYEQCLQAPSDYLFSVDELQELTPAKGGLELASRVINELLRSRQLQPLTQGSQSVFKAVPKDVIEKVKNMSSDEEMLYGYIQDAAREGIWSKTLKTKSNMHATTMTKCLKTLEQKRYIKVVQSVKYPTRKIYMLWELTPSIEVSGGPWFTDSELDHEFINELLTAMSKFIASKSLPRSKPGSGPTGASYPPGYTGYPTLNQIYLWVKNSNLTEVDLAEADIKSLLDVLVYDGKAERVLGGTAYRAVRKAENMSVNGFTESPCGRCPVFNLCKEGGPVSASNCKYFEDWLNLEL</sequence>
<gene>
    <name evidence="7" type="ORF">FN846DRAFT_788594</name>
</gene>
<keyword evidence="5 6" id="KW-0539">Nucleus</keyword>
<proteinExistence type="inferred from homology"/>
<evidence type="ECO:0000313" key="8">
    <source>
        <dbReference type="Proteomes" id="UP000326924"/>
    </source>
</evidence>
<comment type="similarity">
    <text evidence="2 6">Belongs to the eukaryotic RPC34/RPC39 RNA polymerase subunit family.</text>
</comment>
<evidence type="ECO:0000256" key="6">
    <source>
        <dbReference type="PIRNR" id="PIRNR028763"/>
    </source>
</evidence>